<evidence type="ECO:0000313" key="1">
    <source>
        <dbReference type="EMBL" id="AWV47848.1"/>
    </source>
</evidence>
<dbReference type="RefSeq" id="WP_049769739.1">
    <property type="nucleotide sequence ID" value="NZ_CP029543.1"/>
</dbReference>
<gene>
    <name evidence="1" type="ORF">DIJ64_06560</name>
</gene>
<dbReference type="Gene3D" id="3.20.20.80">
    <property type="entry name" value="Glycosidases"/>
    <property type="match status" value="1"/>
</dbReference>
<dbReference type="AlphaFoldDB" id="A0AAD0KQP5"/>
<name>A0AAD0KQP5_MYCLR</name>
<dbReference type="EMBL" id="CP029543">
    <property type="protein sequence ID" value="AWV47848.1"/>
    <property type="molecule type" value="Genomic_DNA"/>
</dbReference>
<evidence type="ECO:0000313" key="2">
    <source>
        <dbReference type="Proteomes" id="UP000249682"/>
    </source>
</evidence>
<accession>A0AAD0KQP5</accession>
<sequence length="78" mass="9179">MLIDYLYGLSNPYRYLHCCKELLGTNAWIVIEKILAVDEALVNLVVDYDEEQHEIMMRHNQFVISTNLGIDARLYRSM</sequence>
<organism evidence="1 2">
    <name type="scientific">Mycobacterium leprae</name>
    <dbReference type="NCBI Taxonomy" id="1769"/>
    <lineage>
        <taxon>Bacteria</taxon>
        <taxon>Bacillati</taxon>
        <taxon>Actinomycetota</taxon>
        <taxon>Actinomycetes</taxon>
        <taxon>Mycobacteriales</taxon>
        <taxon>Mycobacteriaceae</taxon>
        <taxon>Mycobacterium</taxon>
    </lineage>
</organism>
<reference evidence="1 2" key="1">
    <citation type="submission" date="2018-05" db="EMBL/GenBank/DDBJ databases">
        <title>Evolution of small genomes with special reference to Mycobacterium leprae.</title>
        <authorList>
            <person name="Mohanty P.S."/>
            <person name="Bansal A.K."/>
            <person name="Gupta U.D."/>
            <person name="Naaz F."/>
            <person name="Dwivedi V.D."/>
            <person name="Singh H."/>
            <person name="Gupta G."/>
            <person name="Sharma S."/>
            <person name="Arora M."/>
        </authorList>
    </citation>
    <scope>NUCLEOTIDE SEQUENCE [LARGE SCALE GENOMIC DNA]</scope>
    <source>
        <strain evidence="1 2">MRHRU-235-G</strain>
    </source>
</reference>
<proteinExistence type="predicted"/>
<dbReference type="Proteomes" id="UP000249682">
    <property type="component" value="Chromosome"/>
</dbReference>
<protein>
    <submittedName>
        <fullName evidence="1">Uncharacterized protein</fullName>
    </submittedName>
</protein>